<dbReference type="AlphaFoldDB" id="A0A6P8FBH3"/>
<dbReference type="PANTHER" id="PTHR45418:SF1">
    <property type="entry name" value="CANCER_TESTIS ANTIGEN 55"/>
    <property type="match status" value="1"/>
</dbReference>
<reference evidence="16" key="1">
    <citation type="submission" date="2025-08" db="UniProtKB">
        <authorList>
            <consortium name="RefSeq"/>
        </authorList>
    </citation>
    <scope>IDENTIFICATION</scope>
</reference>
<sequence length="999" mass="112156">MPRKTLNENHQIGLDFIEFLGESNRRSVKVRNDLKAIYDNEFRDRDARDSGFSSILYALAKANKARIKGGQVHINPKVRLVDQWRQPRTPPASPPPLANGVAAPGAPPEPDSGVRARRKLAASLLTRISRNRSEFTADRGGVRISSDQPECDGKICVSVQSTAVCEVKLCVENTSDGAVAFTYYSLLHWMPCFSLEDPRRVTRAAPLQLQPGDQYGVTLKFKSSHVGFYCGTLVFEFRSSPPVESKPFHLVRFIEGQHTSALTEALAPVSPYRPCRVTASQPVDSRVEEGLRPASMMVQNLKLELPLRDYKVPPYITDFILFLNHRGCVYMDKFHALKALLESPLSFENYTERFRLLLQLEETQMHVDIRTYDMKDAAMVRDPNNKKLLRLQVPGVAENRPSVLRGDHLLVIKSKERHLEPVTKHKGYVHRVECEEVKLGFGKLMSGFFDGMTFDVEFTVNRLPVRLQHRAVELAVQHDLRDLLFPTGSKVTTPAELPRLRLFDSKLEKNPEQYSAVQSMVAGVSRPAPYLLFGPPGTGKTVTMVEAIKQLYGSPSCSHILACAPSNSAADLLCEKILEHADAHLVYRIYASSRDPRHIPPLVLDYCNYDGEDFVFPTKEELMEYKILVTTVVTAGRLVSGGVPMGHFSHIFIDEAGHAPEPEIIISASGLLDPESGQLVLAGDPKQLGPVLRSPIAKKHGLQLSLLERLMKDNPLYQKDETGHYNSRYVTKLLLNYRSHRSILKVPNDLFYEGELVACADEFSTQIYCNWEHLPKKGFPVIFHGVIGKDEREANSPSFFNRSEIEVVVGYLKKLLLQPQGKKGVARIAPKNIGIIAPYRKQVEKIRQAVGRHDQELKNMLGIKDLKVGSVEEFQGQERRVIIVSAVRSSGEHLCFDEKFNIGFLKNEKRFNVAMTRAKALLIVVGNPIILRTDATWGRFLEYCTSELGYTGYDYSSTEGAEEVMARLAALNLDTQDTSVDTGASVVQQVLDPEWRNEQ</sequence>
<dbReference type="SUPFAM" id="SSF52540">
    <property type="entry name" value="P-loop containing nucleoside triphosphate hydrolases"/>
    <property type="match status" value="1"/>
</dbReference>
<comment type="similarity">
    <text evidence="2">Belongs to the DNA2/NAM7 helicase family. SDE3 subfamily.</text>
</comment>
<dbReference type="CDD" id="cd18038">
    <property type="entry name" value="DEXXQc_Helz-like"/>
    <property type="match status" value="1"/>
</dbReference>
<keyword evidence="10" id="KW-0943">RNA-mediated gene silencing</keyword>
<evidence type="ECO:0000256" key="1">
    <source>
        <dbReference type="ARBA" id="ARBA00004201"/>
    </source>
</evidence>
<dbReference type="InterPro" id="IPR049080">
    <property type="entry name" value="MOV-10-like_beta-barrel"/>
</dbReference>
<dbReference type="OrthoDB" id="6513042at2759"/>
<comment type="function">
    <text evidence="12">Probable RNA helicase. Required for RNA-mediated gene silencing by the RNA-induced silencing complex (RISC). Required for both miRNA-mediated translational repression and miRNA-mediated cleavage of complementary mRNAs by RISC.</text>
</comment>
<dbReference type="InterPro" id="IPR049079">
    <property type="entry name" value="Mov-10_helical"/>
</dbReference>
<dbReference type="GO" id="GO:0000932">
    <property type="term" value="C:P-body"/>
    <property type="evidence" value="ECO:0007669"/>
    <property type="project" value="UniProtKB-SubCell"/>
</dbReference>
<keyword evidence="6" id="KW-0378">Hydrolase</keyword>
<evidence type="ECO:0000256" key="2">
    <source>
        <dbReference type="ARBA" id="ARBA00005601"/>
    </source>
</evidence>
<protein>
    <recommendedName>
        <fullName evidence="3">RNA helicase</fullName>
        <ecNumber evidence="3">3.6.4.13</ecNumber>
    </recommendedName>
</protein>
<dbReference type="GO" id="GO:0005524">
    <property type="term" value="F:ATP binding"/>
    <property type="evidence" value="ECO:0007669"/>
    <property type="project" value="UniProtKB-KW"/>
</dbReference>
<evidence type="ECO:0000256" key="3">
    <source>
        <dbReference type="ARBA" id="ARBA00012552"/>
    </source>
</evidence>
<evidence type="ECO:0000256" key="7">
    <source>
        <dbReference type="ARBA" id="ARBA00022806"/>
    </source>
</evidence>
<dbReference type="GO" id="GO:0003723">
    <property type="term" value="F:RNA binding"/>
    <property type="evidence" value="ECO:0007669"/>
    <property type="project" value="UniProtKB-KW"/>
</dbReference>
<dbReference type="FunFam" id="3.40.50.300:FF:001941">
    <property type="entry name" value="Mov10 RISC complex RNA helicase"/>
    <property type="match status" value="1"/>
</dbReference>
<feature type="compositionally biased region" description="Pro residues" evidence="13">
    <location>
        <begin position="88"/>
        <end position="97"/>
    </location>
</feature>
<dbReference type="GO" id="GO:0032574">
    <property type="term" value="F:5'-3' RNA helicase activity"/>
    <property type="evidence" value="ECO:0007669"/>
    <property type="project" value="InterPro"/>
</dbReference>
<gene>
    <name evidence="16" type="primary">LOC105902178</name>
</gene>
<proteinExistence type="inferred from homology"/>
<keyword evidence="9" id="KW-0694">RNA-binding</keyword>
<evidence type="ECO:0000256" key="5">
    <source>
        <dbReference type="ARBA" id="ARBA00022741"/>
    </source>
</evidence>
<keyword evidence="4" id="KW-0963">Cytoplasm</keyword>
<dbReference type="SMART" id="SM00382">
    <property type="entry name" value="AAA"/>
    <property type="match status" value="1"/>
</dbReference>
<organism evidence="15 16">
    <name type="scientific">Clupea harengus</name>
    <name type="common">Atlantic herring</name>
    <dbReference type="NCBI Taxonomy" id="7950"/>
    <lineage>
        <taxon>Eukaryota</taxon>
        <taxon>Metazoa</taxon>
        <taxon>Chordata</taxon>
        <taxon>Craniata</taxon>
        <taxon>Vertebrata</taxon>
        <taxon>Euteleostomi</taxon>
        <taxon>Actinopterygii</taxon>
        <taxon>Neopterygii</taxon>
        <taxon>Teleostei</taxon>
        <taxon>Clupei</taxon>
        <taxon>Clupeiformes</taxon>
        <taxon>Clupeoidei</taxon>
        <taxon>Clupeidae</taxon>
        <taxon>Clupea</taxon>
    </lineage>
</organism>
<evidence type="ECO:0000256" key="9">
    <source>
        <dbReference type="ARBA" id="ARBA00022884"/>
    </source>
</evidence>
<dbReference type="Pfam" id="PF21634">
    <property type="entry name" value="MOV-10_beta-barrel"/>
    <property type="match status" value="1"/>
</dbReference>
<dbReference type="InterPro" id="IPR027417">
    <property type="entry name" value="P-loop_NTPase"/>
</dbReference>
<comment type="catalytic activity">
    <reaction evidence="11">
        <text>ATP + H2O = ADP + phosphate + H(+)</text>
        <dbReference type="Rhea" id="RHEA:13065"/>
        <dbReference type="ChEBI" id="CHEBI:15377"/>
        <dbReference type="ChEBI" id="CHEBI:15378"/>
        <dbReference type="ChEBI" id="CHEBI:30616"/>
        <dbReference type="ChEBI" id="CHEBI:43474"/>
        <dbReference type="ChEBI" id="CHEBI:456216"/>
        <dbReference type="EC" id="3.6.4.13"/>
    </reaction>
</comment>
<dbReference type="Pfam" id="PF21632">
    <property type="entry name" value="MOV-10_N"/>
    <property type="match status" value="1"/>
</dbReference>
<keyword evidence="5" id="KW-0547">Nucleotide-binding</keyword>
<accession>A0A6P8FBH3</accession>
<dbReference type="Proteomes" id="UP000515152">
    <property type="component" value="Chromosome 4"/>
</dbReference>
<evidence type="ECO:0000256" key="12">
    <source>
        <dbReference type="ARBA" id="ARBA00056357"/>
    </source>
</evidence>
<dbReference type="Pfam" id="PF13087">
    <property type="entry name" value="AAA_12"/>
    <property type="match status" value="1"/>
</dbReference>
<dbReference type="Gene3D" id="3.40.50.300">
    <property type="entry name" value="P-loop containing nucleotide triphosphate hydrolases"/>
    <property type="match status" value="2"/>
</dbReference>
<dbReference type="KEGG" id="char:105902178"/>
<dbReference type="GO" id="GO:0016787">
    <property type="term" value="F:hydrolase activity"/>
    <property type="evidence" value="ECO:0007669"/>
    <property type="project" value="UniProtKB-KW"/>
</dbReference>
<evidence type="ECO:0000256" key="6">
    <source>
        <dbReference type="ARBA" id="ARBA00022801"/>
    </source>
</evidence>
<feature type="domain" description="AAA+ ATPase" evidence="14">
    <location>
        <begin position="526"/>
        <end position="716"/>
    </location>
</feature>
<dbReference type="InterPro" id="IPR041677">
    <property type="entry name" value="DNA2/NAM7_AAA_11"/>
</dbReference>
<evidence type="ECO:0000256" key="4">
    <source>
        <dbReference type="ARBA" id="ARBA00022490"/>
    </source>
</evidence>
<dbReference type="PANTHER" id="PTHR45418">
    <property type="entry name" value="CANCER/TESTIS ANTIGEN 55"/>
    <property type="match status" value="1"/>
</dbReference>
<dbReference type="RefSeq" id="XP_031422719.1">
    <property type="nucleotide sequence ID" value="XM_031566859.2"/>
</dbReference>
<keyword evidence="15" id="KW-1185">Reference proteome</keyword>
<evidence type="ECO:0000256" key="10">
    <source>
        <dbReference type="ARBA" id="ARBA00023158"/>
    </source>
</evidence>
<dbReference type="InterPro" id="IPR041679">
    <property type="entry name" value="DNA2/NAM7-like_C"/>
</dbReference>
<name>A0A6P8FBH3_CLUHA</name>
<evidence type="ECO:0000256" key="11">
    <source>
        <dbReference type="ARBA" id="ARBA00047984"/>
    </source>
</evidence>
<dbReference type="InterPro" id="IPR049077">
    <property type="entry name" value="MOV-10_Ig-like"/>
</dbReference>
<evidence type="ECO:0000259" key="14">
    <source>
        <dbReference type="SMART" id="SM00382"/>
    </source>
</evidence>
<dbReference type="GO" id="GO:0031047">
    <property type="term" value="P:regulatory ncRNA-mediated gene silencing"/>
    <property type="evidence" value="ECO:0007669"/>
    <property type="project" value="UniProtKB-KW"/>
</dbReference>
<evidence type="ECO:0000256" key="8">
    <source>
        <dbReference type="ARBA" id="ARBA00022840"/>
    </source>
</evidence>
<comment type="subcellular location">
    <subcellularLocation>
        <location evidence="1">Cytoplasm</location>
        <location evidence="1">P-body</location>
    </subcellularLocation>
</comment>
<keyword evidence="7 16" id="KW-0347">Helicase</keyword>
<evidence type="ECO:0000256" key="13">
    <source>
        <dbReference type="SAM" id="MobiDB-lite"/>
    </source>
</evidence>
<dbReference type="InterPro" id="IPR047187">
    <property type="entry name" value="SF1_C_Upf1"/>
</dbReference>
<dbReference type="Pfam" id="PF21633">
    <property type="entry name" value="MOV-10_Ig-like"/>
    <property type="match status" value="1"/>
</dbReference>
<evidence type="ECO:0000313" key="16">
    <source>
        <dbReference type="RefSeq" id="XP_031422719.1"/>
    </source>
</evidence>
<dbReference type="InterPro" id="IPR003593">
    <property type="entry name" value="AAA+_ATPase"/>
</dbReference>
<dbReference type="FunFam" id="3.40.50.300:FF:000608">
    <property type="entry name" value="Mov10 RISC complex RNA helicase"/>
    <property type="match status" value="1"/>
</dbReference>
<dbReference type="Pfam" id="PF13086">
    <property type="entry name" value="AAA_11"/>
    <property type="match status" value="2"/>
</dbReference>
<dbReference type="GeneID" id="105902178"/>
<dbReference type="InterPro" id="IPR026122">
    <property type="entry name" value="MOV-10/SDE3_DEXXQ/H-box"/>
</dbReference>
<evidence type="ECO:0000313" key="15">
    <source>
        <dbReference type="Proteomes" id="UP000515152"/>
    </source>
</evidence>
<dbReference type="Pfam" id="PF21635">
    <property type="entry name" value="Mov-10_helical"/>
    <property type="match status" value="1"/>
</dbReference>
<dbReference type="CDD" id="cd18808">
    <property type="entry name" value="SF1_C_Upf1"/>
    <property type="match status" value="1"/>
</dbReference>
<keyword evidence="8" id="KW-0067">ATP-binding</keyword>
<dbReference type="EC" id="3.6.4.13" evidence="3"/>
<feature type="region of interest" description="Disordered" evidence="13">
    <location>
        <begin position="85"/>
        <end position="114"/>
    </location>
</feature>
<dbReference type="InterPro" id="IPR049075">
    <property type="entry name" value="MOV-10_N"/>
</dbReference>